<comment type="caution">
    <text evidence="5">The sequence shown here is derived from an EMBL/GenBank/DDBJ whole genome shotgun (WGS) entry which is preliminary data.</text>
</comment>
<dbReference type="InterPro" id="IPR004465">
    <property type="entry name" value="RNR_NrdI"/>
</dbReference>
<protein>
    <recommendedName>
        <fullName evidence="3 4">Protein NrdI</fullName>
    </recommendedName>
</protein>
<dbReference type="Proteomes" id="UP000715651">
    <property type="component" value="Unassembled WGS sequence"/>
</dbReference>
<dbReference type="HAMAP" id="MF_00128">
    <property type="entry name" value="NrdI"/>
    <property type="match status" value="1"/>
</dbReference>
<evidence type="ECO:0000256" key="2">
    <source>
        <dbReference type="ARBA" id="ARBA00009942"/>
    </source>
</evidence>
<comment type="function">
    <text evidence="1 4">Probably involved in ribonucleotide reductase function.</text>
</comment>
<dbReference type="PANTHER" id="PTHR37297:SF1">
    <property type="entry name" value="PROTEIN NRDI"/>
    <property type="match status" value="1"/>
</dbReference>
<evidence type="ECO:0000256" key="1">
    <source>
        <dbReference type="ARBA" id="ARBA00003999"/>
    </source>
</evidence>
<evidence type="ECO:0000256" key="4">
    <source>
        <dbReference type="HAMAP-Rule" id="MF_00128"/>
    </source>
</evidence>
<comment type="similarity">
    <text evidence="2 4">Belongs to the NrdI family.</text>
</comment>
<accession>A0A921KCU2</accession>
<gene>
    <name evidence="4 5" type="primary">nrdI</name>
    <name evidence="5" type="ORF">K8U78_06055</name>
</gene>
<dbReference type="InterPro" id="IPR020852">
    <property type="entry name" value="RNR_Ib_NrdI_bac"/>
</dbReference>
<dbReference type="EMBL" id="DYWK01000009">
    <property type="protein sequence ID" value="HJF18684.1"/>
    <property type="molecule type" value="Genomic_DNA"/>
</dbReference>
<evidence type="ECO:0000256" key="3">
    <source>
        <dbReference type="ARBA" id="ARBA00020129"/>
    </source>
</evidence>
<proteinExistence type="inferred from homology"/>
<dbReference type="AlphaFoldDB" id="A0A921KCU2"/>
<dbReference type="Pfam" id="PF07972">
    <property type="entry name" value="Flavodoxin_NdrI"/>
    <property type="match status" value="1"/>
</dbReference>
<sequence length="183" mass="20123">MSTEANEQASSEPEYAAQTKAIGSVVYFSSVSQNTARFIANCELNKLGMNVYRLPLRRSDPALHIHEPYVLVVPTYGGGNPKKAVPMQVKQFLNDPANRMWIRGVIASGNTNFGEAYCAAGDTISAKCHIPYLYRFELMGTPEDVQAVQRGLVKFFADLEAGKVDVPGMQEAIKANEQRALVH</sequence>
<evidence type="ECO:0000313" key="6">
    <source>
        <dbReference type="Proteomes" id="UP000715651"/>
    </source>
</evidence>
<reference evidence="5" key="2">
    <citation type="submission" date="2021-09" db="EMBL/GenBank/DDBJ databases">
        <authorList>
            <person name="Gilroy R."/>
        </authorList>
    </citation>
    <scope>NUCLEOTIDE SEQUENCE</scope>
    <source>
        <strain evidence="5">578</strain>
    </source>
</reference>
<evidence type="ECO:0000313" key="5">
    <source>
        <dbReference type="EMBL" id="HJF18684.1"/>
    </source>
</evidence>
<dbReference type="SUPFAM" id="SSF52218">
    <property type="entry name" value="Flavoproteins"/>
    <property type="match status" value="1"/>
</dbReference>
<dbReference type="GO" id="GO:0010181">
    <property type="term" value="F:FMN binding"/>
    <property type="evidence" value="ECO:0007669"/>
    <property type="project" value="InterPro"/>
</dbReference>
<dbReference type="NCBIfam" id="TIGR00333">
    <property type="entry name" value="nrdI"/>
    <property type="match status" value="1"/>
</dbReference>
<dbReference type="PANTHER" id="PTHR37297">
    <property type="entry name" value="PROTEIN NRDI"/>
    <property type="match status" value="1"/>
</dbReference>
<reference evidence="5" key="1">
    <citation type="journal article" date="2021" name="PeerJ">
        <title>Extensive microbial diversity within the chicken gut microbiome revealed by metagenomics and culture.</title>
        <authorList>
            <person name="Gilroy R."/>
            <person name="Ravi A."/>
            <person name="Getino M."/>
            <person name="Pursley I."/>
            <person name="Horton D.L."/>
            <person name="Alikhan N.F."/>
            <person name="Baker D."/>
            <person name="Gharbi K."/>
            <person name="Hall N."/>
            <person name="Watson M."/>
            <person name="Adriaenssens E.M."/>
            <person name="Foster-Nyarko E."/>
            <person name="Jarju S."/>
            <person name="Secka A."/>
            <person name="Antonio M."/>
            <person name="Oren A."/>
            <person name="Chaudhuri R.R."/>
            <person name="La Ragione R."/>
            <person name="Hildebrand F."/>
            <person name="Pallen M.J."/>
        </authorList>
    </citation>
    <scope>NUCLEOTIDE SEQUENCE</scope>
    <source>
        <strain evidence="5">578</strain>
    </source>
</reference>
<dbReference type="InterPro" id="IPR029039">
    <property type="entry name" value="Flavoprotein-like_sf"/>
</dbReference>
<name>A0A921KCU2_9BIFI</name>
<organism evidence="5 6">
    <name type="scientific">Aeriscardovia aeriphila</name>
    <dbReference type="NCBI Taxonomy" id="218139"/>
    <lineage>
        <taxon>Bacteria</taxon>
        <taxon>Bacillati</taxon>
        <taxon>Actinomycetota</taxon>
        <taxon>Actinomycetes</taxon>
        <taxon>Bifidobacteriales</taxon>
        <taxon>Bifidobacteriaceae</taxon>
        <taxon>Aeriscardovia</taxon>
    </lineage>
</organism>
<dbReference type="Gene3D" id="3.40.50.360">
    <property type="match status" value="1"/>
</dbReference>